<accession>A0A0B7AQ28</accession>
<proteinExistence type="predicted"/>
<protein>
    <submittedName>
        <fullName evidence="1">Uncharacterized protein</fullName>
    </submittedName>
</protein>
<evidence type="ECO:0000313" key="1">
    <source>
        <dbReference type="EMBL" id="CEK82717.1"/>
    </source>
</evidence>
<organism evidence="1">
    <name type="scientific">Arion vulgaris</name>
    <dbReference type="NCBI Taxonomy" id="1028688"/>
    <lineage>
        <taxon>Eukaryota</taxon>
        <taxon>Metazoa</taxon>
        <taxon>Spiralia</taxon>
        <taxon>Lophotrochozoa</taxon>
        <taxon>Mollusca</taxon>
        <taxon>Gastropoda</taxon>
        <taxon>Heterobranchia</taxon>
        <taxon>Euthyneura</taxon>
        <taxon>Panpulmonata</taxon>
        <taxon>Eupulmonata</taxon>
        <taxon>Stylommatophora</taxon>
        <taxon>Helicina</taxon>
        <taxon>Arionoidea</taxon>
        <taxon>Arionidae</taxon>
        <taxon>Arion</taxon>
    </lineage>
</organism>
<dbReference type="InterPro" id="IPR036691">
    <property type="entry name" value="Endo/exonu/phosph_ase_sf"/>
</dbReference>
<name>A0A0B7AQ28_9EUPU</name>
<gene>
    <name evidence="1" type="primary">ORF133121</name>
</gene>
<dbReference type="EMBL" id="HACG01035852">
    <property type="protein sequence ID" value="CEK82717.1"/>
    <property type="molecule type" value="Transcribed_RNA"/>
</dbReference>
<dbReference type="AlphaFoldDB" id="A0A0B7AQ28"/>
<reference evidence="1" key="1">
    <citation type="submission" date="2014-12" db="EMBL/GenBank/DDBJ databases">
        <title>Insight into the proteome of Arion vulgaris.</title>
        <authorList>
            <person name="Aradska J."/>
            <person name="Bulat T."/>
            <person name="Smidak R."/>
            <person name="Sarate P."/>
            <person name="Gangsoo J."/>
            <person name="Sialana F."/>
            <person name="Bilban M."/>
            <person name="Lubec G."/>
        </authorList>
    </citation>
    <scope>NUCLEOTIDE SEQUENCE</scope>
    <source>
        <tissue evidence="1">Skin</tissue>
    </source>
</reference>
<sequence length="104" mass="12104">MKKWLISKVKDTDNIYAMRDFNGRVGKRRTPWEAHLRPFSETTTKCNRNGEYLLNLCAEHGLVASNTFYQHKRSQVLTWYKCNNINYCTESTTTGQKADHAKDG</sequence>
<dbReference type="Gene3D" id="3.60.10.10">
    <property type="entry name" value="Endonuclease/exonuclease/phosphatase"/>
    <property type="match status" value="1"/>
</dbReference>